<keyword evidence="2" id="KW-0234">DNA repair</keyword>
<comment type="caution">
    <text evidence="3">The sequence shown here is derived from an EMBL/GenBank/DDBJ whole genome shotgun (WGS) entry which is preliminary data.</text>
</comment>
<dbReference type="InterPro" id="IPR011257">
    <property type="entry name" value="DNA_glycosylase"/>
</dbReference>
<evidence type="ECO:0000313" key="3">
    <source>
        <dbReference type="EMBL" id="GAA2069311.1"/>
    </source>
</evidence>
<keyword evidence="4" id="KW-1185">Reference proteome</keyword>
<keyword evidence="1" id="KW-0227">DNA damage</keyword>
<dbReference type="PANTHER" id="PTHR43003:SF6">
    <property type="entry name" value="DNA GLYCOSYLASE"/>
    <property type="match status" value="1"/>
</dbReference>
<dbReference type="EMBL" id="BAAAPY010000001">
    <property type="protein sequence ID" value="GAA2069311.1"/>
    <property type="molecule type" value="Genomic_DNA"/>
</dbReference>
<name>A0ABN2VRH6_9ACTN</name>
<sequence>MLSPGRRLSVVQTLGPLRRGPGDPTVLRDGTRWWMTTRMPSGSATLLLDQVAPDLVEASAWGPGAEERLAALEPLLGSHRPEPHFVDAHPHVADAMRRHPGLSVPATGRVLEALVPAVLEQKVLGVDAFAAWRRLVLAHGDPAPGPVPDRMRVLPTAERWAALPSWEWHRAGVDPQRYRTAQRCVRVAAQLERLAAAGDLDAFYRGLRSIPGVGIWTAAEVGSRALGDADAVPFGDYHLGHLVGVGLLGRRLPVDDHAAIGEALEPYRPERFVAVRLLQLSPHVVLERRGARMARVDHRRL</sequence>
<gene>
    <name evidence="3" type="ORF">GCM10009821_02070</name>
</gene>
<evidence type="ECO:0000256" key="2">
    <source>
        <dbReference type="ARBA" id="ARBA00023204"/>
    </source>
</evidence>
<proteinExistence type="predicted"/>
<protein>
    <recommendedName>
        <fullName evidence="5">DNA-3-methyladenine glycosylase 2 family protein</fullName>
    </recommendedName>
</protein>
<reference evidence="3 4" key="1">
    <citation type="journal article" date="2019" name="Int. J. Syst. Evol. Microbiol.">
        <title>The Global Catalogue of Microorganisms (GCM) 10K type strain sequencing project: providing services to taxonomists for standard genome sequencing and annotation.</title>
        <authorList>
            <consortium name="The Broad Institute Genomics Platform"/>
            <consortium name="The Broad Institute Genome Sequencing Center for Infectious Disease"/>
            <person name="Wu L."/>
            <person name="Ma J."/>
        </authorList>
    </citation>
    <scope>NUCLEOTIDE SEQUENCE [LARGE SCALE GENOMIC DNA]</scope>
    <source>
        <strain evidence="3 4">JCM 15749</strain>
    </source>
</reference>
<dbReference type="SUPFAM" id="SSF48150">
    <property type="entry name" value="DNA-glycosylase"/>
    <property type="match status" value="1"/>
</dbReference>
<accession>A0ABN2VRH6</accession>
<dbReference type="Gene3D" id="1.10.340.30">
    <property type="entry name" value="Hypothetical protein, domain 2"/>
    <property type="match status" value="1"/>
</dbReference>
<dbReference type="Proteomes" id="UP001501480">
    <property type="component" value="Unassembled WGS sequence"/>
</dbReference>
<dbReference type="PANTHER" id="PTHR43003">
    <property type="entry name" value="DNA-3-METHYLADENINE GLYCOSYLASE"/>
    <property type="match status" value="1"/>
</dbReference>
<evidence type="ECO:0000256" key="1">
    <source>
        <dbReference type="ARBA" id="ARBA00022763"/>
    </source>
</evidence>
<evidence type="ECO:0000313" key="4">
    <source>
        <dbReference type="Proteomes" id="UP001501480"/>
    </source>
</evidence>
<dbReference type="InterPro" id="IPR051912">
    <property type="entry name" value="Alkylbase_DNA_Glycosylase/TA"/>
</dbReference>
<organism evidence="3 4">
    <name type="scientific">Aeromicrobium halocynthiae</name>
    <dbReference type="NCBI Taxonomy" id="560557"/>
    <lineage>
        <taxon>Bacteria</taxon>
        <taxon>Bacillati</taxon>
        <taxon>Actinomycetota</taxon>
        <taxon>Actinomycetes</taxon>
        <taxon>Propionibacteriales</taxon>
        <taxon>Nocardioidaceae</taxon>
        <taxon>Aeromicrobium</taxon>
    </lineage>
</organism>
<evidence type="ECO:0008006" key="5">
    <source>
        <dbReference type="Google" id="ProtNLM"/>
    </source>
</evidence>